<accession>A0AAD6XQZ3</accession>
<reference evidence="1" key="1">
    <citation type="submission" date="2023-03" db="EMBL/GenBank/DDBJ databases">
        <title>Massive genome expansion in bonnet fungi (Mycena s.s.) driven by repeated elements and novel gene families across ecological guilds.</title>
        <authorList>
            <consortium name="Lawrence Berkeley National Laboratory"/>
            <person name="Harder C.B."/>
            <person name="Miyauchi S."/>
            <person name="Viragh M."/>
            <person name="Kuo A."/>
            <person name="Thoen E."/>
            <person name="Andreopoulos B."/>
            <person name="Lu D."/>
            <person name="Skrede I."/>
            <person name="Drula E."/>
            <person name="Henrissat B."/>
            <person name="Morin E."/>
            <person name="Kohler A."/>
            <person name="Barry K."/>
            <person name="LaButti K."/>
            <person name="Morin E."/>
            <person name="Salamov A."/>
            <person name="Lipzen A."/>
            <person name="Mereny Z."/>
            <person name="Hegedus B."/>
            <person name="Baldrian P."/>
            <person name="Stursova M."/>
            <person name="Weitz H."/>
            <person name="Taylor A."/>
            <person name="Grigoriev I.V."/>
            <person name="Nagy L.G."/>
            <person name="Martin F."/>
            <person name="Kauserud H."/>
        </authorList>
    </citation>
    <scope>NUCLEOTIDE SEQUENCE</scope>
    <source>
        <strain evidence="1">CBHHK173m</strain>
    </source>
</reference>
<dbReference type="AlphaFoldDB" id="A0AAD6XQZ3"/>
<dbReference type="EMBL" id="JARJCN010000032">
    <property type="protein sequence ID" value="KAJ7086175.1"/>
    <property type="molecule type" value="Genomic_DNA"/>
</dbReference>
<sequence>MMRCARAQRARHAQRRSRIRLRVAPGGAVSRRALQTWPSAAATQRIRTAPRGRQAPAHAAVIHCAGAGRVPCRAEPESDLGCSCVGLQARGSDSRTQGFAPQVVAALRLPRCKSDFDPGVRLAGAGLDFTSPGLLSASDLRATKP</sequence>
<evidence type="ECO:0000313" key="2">
    <source>
        <dbReference type="Proteomes" id="UP001222325"/>
    </source>
</evidence>
<protein>
    <submittedName>
        <fullName evidence="1">Uncharacterized protein</fullName>
    </submittedName>
</protein>
<organism evidence="1 2">
    <name type="scientific">Mycena belliarum</name>
    <dbReference type="NCBI Taxonomy" id="1033014"/>
    <lineage>
        <taxon>Eukaryota</taxon>
        <taxon>Fungi</taxon>
        <taxon>Dikarya</taxon>
        <taxon>Basidiomycota</taxon>
        <taxon>Agaricomycotina</taxon>
        <taxon>Agaricomycetes</taxon>
        <taxon>Agaricomycetidae</taxon>
        <taxon>Agaricales</taxon>
        <taxon>Marasmiineae</taxon>
        <taxon>Mycenaceae</taxon>
        <taxon>Mycena</taxon>
    </lineage>
</organism>
<dbReference type="Proteomes" id="UP001222325">
    <property type="component" value="Unassembled WGS sequence"/>
</dbReference>
<comment type="caution">
    <text evidence="1">The sequence shown here is derived from an EMBL/GenBank/DDBJ whole genome shotgun (WGS) entry which is preliminary data.</text>
</comment>
<evidence type="ECO:0000313" key="1">
    <source>
        <dbReference type="EMBL" id="KAJ7086175.1"/>
    </source>
</evidence>
<keyword evidence="2" id="KW-1185">Reference proteome</keyword>
<name>A0AAD6XQZ3_9AGAR</name>
<gene>
    <name evidence="1" type="ORF">B0H15DRAFT_950759</name>
</gene>
<proteinExistence type="predicted"/>